<comment type="cofactor">
    <cofactor evidence="1">
        <name>Zn(2+)</name>
        <dbReference type="ChEBI" id="CHEBI:29105"/>
    </cofactor>
    <text evidence="1">Binds 1 zinc ion per subunit.</text>
</comment>
<comment type="function">
    <text evidence="1">Involved in peptidolytic degradation of cyclic heptapeptide hepatotoxin microcystin (MC).</text>
</comment>
<dbReference type="GO" id="GO:0046872">
    <property type="term" value="F:metal ion binding"/>
    <property type="evidence" value="ECO:0007669"/>
    <property type="project" value="UniProtKB-KW"/>
</dbReference>
<evidence type="ECO:0000259" key="2">
    <source>
        <dbReference type="Pfam" id="PF07171"/>
    </source>
</evidence>
<dbReference type="EMBL" id="AQQX01000007">
    <property type="protein sequence ID" value="KGM47795.1"/>
    <property type="molecule type" value="Genomic_DNA"/>
</dbReference>
<proteinExistence type="inferred from homology"/>
<protein>
    <recommendedName>
        <fullName evidence="1">Microcystinase C</fullName>
        <shortName evidence="1">MlrC</shortName>
    </recommendedName>
</protein>
<sequence length="488" mass="52978">MKMFMASLATETNSFSPIPTGWSGFKEHLYSKTASRGEAGLYATAVTAWRNMAEDKGWEVVEGLATYAQPAGPTVRAVYETMRDDILSDLTAAMPVDVVLLSMHGAMIAEGYDDCEGDMLQRVRAIVGPDAVVGLEIDPHCHLTEEMLEAATAIICYKEYPHIDITERAVDLFHLCADAAEGKTRPVMRDYDCRMMAMYHTPFEPVRGYVDRMSAMEGQGGILSVSLAHGFPWGDNPRVGTRTLVITDGDTELAATRARELGEELWEMRHDLRSFPSMEAGLDRAVAANAYPVVLADFADNAGGGAPSDSTFVLRAALDRGLTDIAFGIFWDPVLVGMCIDAGEGAVLPMRIGGKIGPMSGDPVDLTVRVRGIARDAVQHLGTAAMGMGDAVWLEAPGGVHIVVNTQRTQCFHPEAFECLGLDLSTLKIVVVKSSQHFYDGFAPIASEVIHLATPGAIPPDYSIIPYTKRDDNFWPKTENPFKDEALA</sequence>
<dbReference type="RefSeq" id="WP_043751212.1">
    <property type="nucleotide sequence ID" value="NZ_AQQX01000007.1"/>
</dbReference>
<dbReference type="GO" id="GO:0006508">
    <property type="term" value="P:proteolysis"/>
    <property type="evidence" value="ECO:0007669"/>
    <property type="project" value="UniProtKB-KW"/>
</dbReference>
<dbReference type="OrthoDB" id="9782658at2"/>
<dbReference type="InterPro" id="IPR015995">
    <property type="entry name" value="MlrC_N"/>
</dbReference>
<reference evidence="4 5" key="1">
    <citation type="journal article" date="2015" name="Antonie Van Leeuwenhoek">
        <title>Pseudooceanicola atlanticus gen. nov. sp. nov., isolated from surface seawater of the Atlantic Ocean and reclassification of Oceanicola batsensis, Oceanicola marinus, Oceanicola nitratireducens, Oceanicola nanhaiensis, Oceanicola antarcticus and Oceanicola flagellatus, as Pseudooceanicola batsensis comb. nov., Pseudooceanicola marinus comb. nov., Pseudooceanicola nitratireducens comb. nov., Pseudooceanicola nanhaiensis comb. nov., Pseudooceanicola antarcticus comb. nov., and Pseudooceanicola flagellatus comb. nov.</title>
        <authorList>
            <person name="Lai Q."/>
            <person name="Li G."/>
            <person name="Liu X."/>
            <person name="Du Y."/>
            <person name="Sun F."/>
            <person name="Shao Z."/>
        </authorList>
    </citation>
    <scope>NUCLEOTIDE SEQUENCE [LARGE SCALE GENOMIC DNA]</scope>
    <source>
        <strain evidence="4 5">22II-s11g</strain>
    </source>
</reference>
<dbReference type="STRING" id="1461694.ATO9_15855"/>
<keyword evidence="1" id="KW-0378">Hydrolase</keyword>
<comment type="caution">
    <text evidence="4">The sequence shown here is derived from an EMBL/GenBank/DDBJ whole genome shotgun (WGS) entry which is preliminary data.</text>
</comment>
<name>A0A0A0EC18_9RHOB</name>
<evidence type="ECO:0000313" key="5">
    <source>
        <dbReference type="Proteomes" id="UP000030004"/>
    </source>
</evidence>
<keyword evidence="5" id="KW-1185">Reference proteome</keyword>
<dbReference type="InterPro" id="IPR009197">
    <property type="entry name" value="MlrC"/>
</dbReference>
<comment type="similarity">
    <text evidence="1">Belongs to the peptidase M81 family.</text>
</comment>
<dbReference type="PIRSF" id="PIRSF012702">
    <property type="entry name" value="UCP012702"/>
    <property type="match status" value="1"/>
</dbReference>
<feature type="domain" description="Microcystin LR degradation protein MlrC C-terminal" evidence="2">
    <location>
        <begin position="295"/>
        <end position="469"/>
    </location>
</feature>
<dbReference type="eggNOG" id="COG5476">
    <property type="taxonomic scope" value="Bacteria"/>
</dbReference>
<keyword evidence="1" id="KW-0479">Metal-binding</keyword>
<dbReference type="Proteomes" id="UP000030004">
    <property type="component" value="Unassembled WGS sequence"/>
</dbReference>
<dbReference type="AlphaFoldDB" id="A0A0A0EC18"/>
<evidence type="ECO:0000259" key="3">
    <source>
        <dbReference type="Pfam" id="PF07364"/>
    </source>
</evidence>
<dbReference type="Pfam" id="PF07171">
    <property type="entry name" value="MlrC_C"/>
    <property type="match status" value="1"/>
</dbReference>
<evidence type="ECO:0000313" key="4">
    <source>
        <dbReference type="EMBL" id="KGM47795.1"/>
    </source>
</evidence>
<dbReference type="InterPro" id="IPR010799">
    <property type="entry name" value="MlrC_C"/>
</dbReference>
<keyword evidence="1" id="KW-0482">Metalloprotease</keyword>
<organism evidence="4 5">
    <name type="scientific">Pseudooceanicola atlanticus</name>
    <dbReference type="NCBI Taxonomy" id="1461694"/>
    <lineage>
        <taxon>Bacteria</taxon>
        <taxon>Pseudomonadati</taxon>
        <taxon>Pseudomonadota</taxon>
        <taxon>Alphaproteobacteria</taxon>
        <taxon>Rhodobacterales</taxon>
        <taxon>Paracoccaceae</taxon>
        <taxon>Pseudooceanicola</taxon>
    </lineage>
</organism>
<dbReference type="Pfam" id="PF07364">
    <property type="entry name" value="DUF1485"/>
    <property type="match status" value="1"/>
</dbReference>
<feature type="domain" description="Microcystin LR degradation protein MlrC N-terminal" evidence="3">
    <location>
        <begin position="2"/>
        <end position="285"/>
    </location>
</feature>
<accession>A0A0A0EC18</accession>
<dbReference type="GO" id="GO:0008237">
    <property type="term" value="F:metallopeptidase activity"/>
    <property type="evidence" value="ECO:0007669"/>
    <property type="project" value="UniProtKB-KW"/>
</dbReference>
<gene>
    <name evidence="4" type="ORF">ATO9_15855</name>
</gene>
<keyword evidence="1" id="KW-0645">Protease</keyword>
<evidence type="ECO:0000256" key="1">
    <source>
        <dbReference type="PIRNR" id="PIRNR012702"/>
    </source>
</evidence>